<dbReference type="Proteomes" id="UP000005239">
    <property type="component" value="Unassembled WGS sequence"/>
</dbReference>
<reference evidence="1" key="2">
    <citation type="submission" date="2022-06" db="UniProtKB">
        <authorList>
            <consortium name="EnsemblMetazoa"/>
        </authorList>
    </citation>
    <scope>IDENTIFICATION</scope>
    <source>
        <strain evidence="1">PS312</strain>
    </source>
</reference>
<reference evidence="2" key="1">
    <citation type="journal article" date="2008" name="Nat. Genet.">
        <title>The Pristionchus pacificus genome provides a unique perspective on nematode lifestyle and parasitism.</title>
        <authorList>
            <person name="Dieterich C."/>
            <person name="Clifton S.W."/>
            <person name="Schuster L.N."/>
            <person name="Chinwalla A."/>
            <person name="Delehaunty K."/>
            <person name="Dinkelacker I."/>
            <person name="Fulton L."/>
            <person name="Fulton R."/>
            <person name="Godfrey J."/>
            <person name="Minx P."/>
            <person name="Mitreva M."/>
            <person name="Roeseler W."/>
            <person name="Tian H."/>
            <person name="Witte H."/>
            <person name="Yang S.P."/>
            <person name="Wilson R.K."/>
            <person name="Sommer R.J."/>
        </authorList>
    </citation>
    <scope>NUCLEOTIDE SEQUENCE [LARGE SCALE GENOMIC DNA]</scope>
    <source>
        <strain evidence="2">PS312</strain>
    </source>
</reference>
<dbReference type="EnsemblMetazoa" id="PPA38933.1">
    <property type="protein sequence ID" value="PPA38933.1"/>
    <property type="gene ID" value="WBGene00277302"/>
</dbReference>
<dbReference type="AlphaFoldDB" id="A0A2A6BCQ3"/>
<protein>
    <submittedName>
        <fullName evidence="1">Uncharacterized protein</fullName>
    </submittedName>
</protein>
<organism evidence="1 2">
    <name type="scientific">Pristionchus pacificus</name>
    <name type="common">Parasitic nematode worm</name>
    <dbReference type="NCBI Taxonomy" id="54126"/>
    <lineage>
        <taxon>Eukaryota</taxon>
        <taxon>Metazoa</taxon>
        <taxon>Ecdysozoa</taxon>
        <taxon>Nematoda</taxon>
        <taxon>Chromadorea</taxon>
        <taxon>Rhabditida</taxon>
        <taxon>Rhabditina</taxon>
        <taxon>Diplogasteromorpha</taxon>
        <taxon>Diplogasteroidea</taxon>
        <taxon>Neodiplogasteridae</taxon>
        <taxon>Pristionchus</taxon>
    </lineage>
</organism>
<evidence type="ECO:0000313" key="1">
    <source>
        <dbReference type="EnsemblMetazoa" id="PPA38933.1"/>
    </source>
</evidence>
<proteinExistence type="predicted"/>
<keyword evidence="2" id="KW-1185">Reference proteome</keyword>
<accession>A0A2A6BCQ3</accession>
<evidence type="ECO:0000313" key="2">
    <source>
        <dbReference type="Proteomes" id="UP000005239"/>
    </source>
</evidence>
<gene>
    <name evidence="1" type="primary">WBGene00277302</name>
</gene>
<name>A0A2A6BCQ3_PRIPA</name>
<accession>A0A8R1UV57</accession>
<sequence length="76" mass="8966">MHKFHRFSDLHPECHRIIREINNTKKISVNKTSSATMKSPVCGLRTILLVKFGSHWDKCLKKMEFFSQGFWSAERD</sequence>